<dbReference type="EMBL" id="FTMF01000006">
    <property type="protein sequence ID" value="SIQ56625.1"/>
    <property type="molecule type" value="Genomic_DNA"/>
</dbReference>
<gene>
    <name evidence="2" type="ORF">NCTC13560_00337</name>
    <name evidence="1" type="ORF">SAMN05421682_106103</name>
</gene>
<evidence type="ECO:0000313" key="4">
    <source>
        <dbReference type="Proteomes" id="UP000255231"/>
    </source>
</evidence>
<dbReference type="EMBL" id="UFVS01000001">
    <property type="protein sequence ID" value="SUX41539.1"/>
    <property type="molecule type" value="Genomic_DNA"/>
</dbReference>
<dbReference type="Proteomes" id="UP000185725">
    <property type="component" value="Unassembled WGS sequence"/>
</dbReference>
<proteinExistence type="predicted"/>
<accession>A0A381F4L6</accession>
<protein>
    <submittedName>
        <fullName evidence="2">Uncharacterized protein</fullName>
    </submittedName>
</protein>
<keyword evidence="3" id="KW-1185">Reference proteome</keyword>
<evidence type="ECO:0000313" key="1">
    <source>
        <dbReference type="EMBL" id="SIQ56625.1"/>
    </source>
</evidence>
<evidence type="ECO:0000313" key="3">
    <source>
        <dbReference type="Proteomes" id="UP000185725"/>
    </source>
</evidence>
<reference evidence="1 3" key="1">
    <citation type="submission" date="2017-01" db="EMBL/GenBank/DDBJ databases">
        <authorList>
            <person name="Varghese N."/>
            <person name="Submissions S."/>
        </authorList>
    </citation>
    <scope>NUCLEOTIDE SEQUENCE [LARGE SCALE GENOMIC DNA]</scope>
    <source>
        <strain evidence="1 3">ATCC 27950</strain>
    </source>
</reference>
<evidence type="ECO:0000313" key="2">
    <source>
        <dbReference type="EMBL" id="SUX41539.1"/>
    </source>
</evidence>
<reference evidence="2 4" key="2">
    <citation type="submission" date="2018-06" db="EMBL/GenBank/DDBJ databases">
        <authorList>
            <consortium name="Pathogen Informatics"/>
            <person name="Doyle S."/>
        </authorList>
    </citation>
    <scope>NUCLEOTIDE SEQUENCE [LARGE SCALE GENOMIC DNA]</scope>
    <source>
        <strain evidence="2 4">NCTC13560</strain>
    </source>
</reference>
<sequence length="46" mass="5679">MRLVFFIYYQNFIRIYINEHIIDNNKSCMYFKSEKFGIFGQTITKC</sequence>
<dbReference type="AlphaFoldDB" id="A0A381F4L6"/>
<dbReference type="Proteomes" id="UP000255231">
    <property type="component" value="Unassembled WGS sequence"/>
</dbReference>
<organism evidence="2 4">
    <name type="scientific">Chryseobacterium indoltheticum</name>
    <dbReference type="NCBI Taxonomy" id="254"/>
    <lineage>
        <taxon>Bacteria</taxon>
        <taxon>Pseudomonadati</taxon>
        <taxon>Bacteroidota</taxon>
        <taxon>Flavobacteriia</taxon>
        <taxon>Flavobacteriales</taxon>
        <taxon>Weeksellaceae</taxon>
        <taxon>Chryseobacterium group</taxon>
        <taxon>Chryseobacterium</taxon>
    </lineage>
</organism>
<name>A0A381F4L6_9FLAO</name>